<gene>
    <name evidence="8" type="ORF">BSL78_22108</name>
</gene>
<reference evidence="8 9" key="1">
    <citation type="journal article" date="2017" name="PLoS Biol.">
        <title>The sea cucumber genome provides insights into morphological evolution and visceral regeneration.</title>
        <authorList>
            <person name="Zhang X."/>
            <person name="Sun L."/>
            <person name="Yuan J."/>
            <person name="Sun Y."/>
            <person name="Gao Y."/>
            <person name="Zhang L."/>
            <person name="Li S."/>
            <person name="Dai H."/>
            <person name="Hamel J.F."/>
            <person name="Liu C."/>
            <person name="Yu Y."/>
            <person name="Liu S."/>
            <person name="Lin W."/>
            <person name="Guo K."/>
            <person name="Jin S."/>
            <person name="Xu P."/>
            <person name="Storey K.B."/>
            <person name="Huan P."/>
            <person name="Zhang T."/>
            <person name="Zhou Y."/>
            <person name="Zhang J."/>
            <person name="Lin C."/>
            <person name="Li X."/>
            <person name="Xing L."/>
            <person name="Huo D."/>
            <person name="Sun M."/>
            <person name="Wang L."/>
            <person name="Mercier A."/>
            <person name="Li F."/>
            <person name="Yang H."/>
            <person name="Xiang J."/>
        </authorList>
    </citation>
    <scope>NUCLEOTIDE SEQUENCE [LARGE SCALE GENOMIC DNA]</scope>
    <source>
        <strain evidence="8">Shaxun</strain>
        <tissue evidence="8">Muscle</tissue>
    </source>
</reference>
<keyword evidence="4 6" id="KW-0067">ATP-binding</keyword>
<dbReference type="InterPro" id="IPR027417">
    <property type="entry name" value="P-loop_NTPase"/>
</dbReference>
<protein>
    <submittedName>
        <fullName evidence="8">Putative ATPase family AAA domain-containing protein 1</fullName>
    </submittedName>
</protein>
<keyword evidence="2 6" id="KW-0547">Nucleotide-binding</keyword>
<dbReference type="FunFam" id="3.40.50.300:FF:000538">
    <property type="entry name" value="ATPase family AAA domain-containing protein 1"/>
    <property type="match status" value="1"/>
</dbReference>
<evidence type="ECO:0000256" key="4">
    <source>
        <dbReference type="ARBA" id="ARBA00022840"/>
    </source>
</evidence>
<dbReference type="InterPro" id="IPR003593">
    <property type="entry name" value="AAA+_ATPase"/>
</dbReference>
<dbReference type="Proteomes" id="UP000230750">
    <property type="component" value="Unassembled WGS sequence"/>
</dbReference>
<dbReference type="InterPro" id="IPR003959">
    <property type="entry name" value="ATPase_AAA_core"/>
</dbReference>
<dbReference type="PANTHER" id="PTHR45644">
    <property type="entry name" value="AAA ATPASE, PUTATIVE (AFU_ORTHOLOGUE AFUA_2G12920)-RELATED-RELATED"/>
    <property type="match status" value="1"/>
</dbReference>
<keyword evidence="3" id="KW-0472">Membrane</keyword>
<comment type="subcellular location">
    <subcellularLocation>
        <location evidence="1">Mitochondrion outer membrane</location>
        <topology evidence="1">Single-pass membrane protein</topology>
    </subcellularLocation>
</comment>
<keyword evidence="9" id="KW-1185">Reference proteome</keyword>
<dbReference type="Pfam" id="PF00004">
    <property type="entry name" value="AAA"/>
    <property type="match status" value="1"/>
</dbReference>
<accession>A0A2G8JZB2</accession>
<dbReference type="InterPro" id="IPR051701">
    <property type="entry name" value="Mito_OM_Translocase_MSP1"/>
</dbReference>
<comment type="caution">
    <text evidence="8">The sequence shown here is derived from an EMBL/GenBank/DDBJ whole genome shotgun (WGS) entry which is preliminary data.</text>
</comment>
<dbReference type="Pfam" id="PF17862">
    <property type="entry name" value="AAA_lid_3"/>
    <property type="match status" value="1"/>
</dbReference>
<evidence type="ECO:0000256" key="3">
    <source>
        <dbReference type="ARBA" id="ARBA00022787"/>
    </source>
</evidence>
<dbReference type="InterPro" id="IPR041569">
    <property type="entry name" value="AAA_lid_3"/>
</dbReference>
<dbReference type="SUPFAM" id="SSF52540">
    <property type="entry name" value="P-loop containing nucleoside triphosphate hydrolases"/>
    <property type="match status" value="1"/>
</dbReference>
<dbReference type="GO" id="GO:0140570">
    <property type="term" value="P:extraction of mislocalized protein from mitochondrial outer membrane"/>
    <property type="evidence" value="ECO:0007669"/>
    <property type="project" value="TreeGrafter"/>
</dbReference>
<organism evidence="8 9">
    <name type="scientific">Stichopus japonicus</name>
    <name type="common">Sea cucumber</name>
    <dbReference type="NCBI Taxonomy" id="307972"/>
    <lineage>
        <taxon>Eukaryota</taxon>
        <taxon>Metazoa</taxon>
        <taxon>Echinodermata</taxon>
        <taxon>Eleutherozoa</taxon>
        <taxon>Echinozoa</taxon>
        <taxon>Holothuroidea</taxon>
        <taxon>Aspidochirotacea</taxon>
        <taxon>Aspidochirotida</taxon>
        <taxon>Stichopodidae</taxon>
        <taxon>Apostichopus</taxon>
    </lineage>
</organism>
<evidence type="ECO:0000256" key="6">
    <source>
        <dbReference type="RuleBase" id="RU003651"/>
    </source>
</evidence>
<feature type="domain" description="AAA+ ATPase" evidence="7">
    <location>
        <begin position="151"/>
        <end position="289"/>
    </location>
</feature>
<dbReference type="PROSITE" id="PS00674">
    <property type="entry name" value="AAA"/>
    <property type="match status" value="1"/>
</dbReference>
<dbReference type="GO" id="GO:0005741">
    <property type="term" value="C:mitochondrial outer membrane"/>
    <property type="evidence" value="ECO:0007669"/>
    <property type="project" value="UniProtKB-SubCell"/>
</dbReference>
<dbReference type="Gene3D" id="3.40.50.300">
    <property type="entry name" value="P-loop containing nucleotide triphosphate hydrolases"/>
    <property type="match status" value="1"/>
</dbReference>
<evidence type="ECO:0000256" key="5">
    <source>
        <dbReference type="ARBA" id="ARBA00023128"/>
    </source>
</evidence>
<dbReference type="SMART" id="SM00382">
    <property type="entry name" value="AAA"/>
    <property type="match status" value="1"/>
</dbReference>
<dbReference type="EMBL" id="MRZV01001059">
    <property type="protein sequence ID" value="PIK41035.1"/>
    <property type="molecule type" value="Genomic_DNA"/>
</dbReference>
<dbReference type="CDD" id="cd19520">
    <property type="entry name" value="RecA-like_ATAD1"/>
    <property type="match status" value="1"/>
</dbReference>
<name>A0A2G8JZB2_STIJA</name>
<dbReference type="OrthoDB" id="10254455at2759"/>
<dbReference type="GO" id="GO:0016887">
    <property type="term" value="F:ATP hydrolysis activity"/>
    <property type="evidence" value="ECO:0007669"/>
    <property type="project" value="InterPro"/>
</dbReference>
<evidence type="ECO:0000259" key="7">
    <source>
        <dbReference type="SMART" id="SM00382"/>
    </source>
</evidence>
<dbReference type="STRING" id="307972.A0A2G8JZB2"/>
<evidence type="ECO:0000256" key="2">
    <source>
        <dbReference type="ARBA" id="ARBA00022741"/>
    </source>
</evidence>
<dbReference type="Gene3D" id="1.10.8.60">
    <property type="match status" value="1"/>
</dbReference>
<dbReference type="PANTHER" id="PTHR45644:SF3">
    <property type="entry name" value="FI08533P-RELATED"/>
    <property type="match status" value="1"/>
</dbReference>
<dbReference type="GO" id="GO:0005524">
    <property type="term" value="F:ATP binding"/>
    <property type="evidence" value="ECO:0007669"/>
    <property type="project" value="UniProtKB-KW"/>
</dbReference>
<keyword evidence="3" id="KW-1000">Mitochondrion outer membrane</keyword>
<evidence type="ECO:0000256" key="1">
    <source>
        <dbReference type="ARBA" id="ARBA00004572"/>
    </source>
</evidence>
<comment type="similarity">
    <text evidence="6">Belongs to the AAA ATPase family.</text>
</comment>
<dbReference type="AlphaFoldDB" id="A0A2G8JZB2"/>
<sequence length="387" mass="43165">MVLTVLPYNEYTVAFKAKVLVDSEIAPVQWSSHWFKDHKDIFDLAFRLGLVGVVTYFGVKWLAEALDPTQKQKKEAKKQAEDLMRKIGVSPTVKLSEYELSIASQLIVPSSLDVTWDDIGGLTDVCQEIRDTVIYPLKNRELYRNSDLIGPPKGVLLYGPPGCGKTMLAKAIATDAGCRFINLQASGLTDKWYGESQKLASAVFSLAKKLHPTIIFIDEIDSFLRSRGSSDHEATAMMKAQFMTLWDGLISDKDTQIMVMGATNRPQDVDAAILRRMPTTFHIPKPNEAQRNSILCLLMKKEKVAENVNLDAIAKDTKDYSGSDLKELCRNACMVTVKDHIREFPTSSGAAKPLRAVEMKDMQLAVHIMDRMKNILSPLAINSLPLD</sequence>
<dbReference type="InterPro" id="IPR003960">
    <property type="entry name" value="ATPase_AAA_CS"/>
</dbReference>
<evidence type="ECO:0000313" key="8">
    <source>
        <dbReference type="EMBL" id="PIK41035.1"/>
    </source>
</evidence>
<keyword evidence="5" id="KW-0496">Mitochondrion</keyword>
<evidence type="ECO:0000313" key="9">
    <source>
        <dbReference type="Proteomes" id="UP000230750"/>
    </source>
</evidence>
<proteinExistence type="inferred from homology"/>